<reference evidence="2 3" key="1">
    <citation type="submission" date="2021-06" db="EMBL/GenBank/DDBJ databases">
        <authorList>
            <person name="Kallberg Y."/>
            <person name="Tangrot J."/>
            <person name="Rosling A."/>
        </authorList>
    </citation>
    <scope>NUCLEOTIDE SEQUENCE [LARGE SCALE GENOMIC DNA]</scope>
    <source>
        <strain evidence="2 3">120-4 pot B 10/14</strain>
    </source>
</reference>
<proteinExistence type="predicted"/>
<keyword evidence="3" id="KW-1185">Reference proteome</keyword>
<evidence type="ECO:0000313" key="3">
    <source>
        <dbReference type="Proteomes" id="UP000789901"/>
    </source>
</evidence>
<dbReference type="Proteomes" id="UP000789901">
    <property type="component" value="Unassembled WGS sequence"/>
</dbReference>
<feature type="non-terminal residue" evidence="2">
    <location>
        <position position="1"/>
    </location>
</feature>
<sequence length="45" mass="5527">KKKDNKDIKKNNNKNREEKEIDLNKKDKDDKYEEKFNSLAIYILQ</sequence>
<comment type="caution">
    <text evidence="2">The sequence shown here is derived from an EMBL/GenBank/DDBJ whole genome shotgun (WGS) entry which is preliminary data.</text>
</comment>
<evidence type="ECO:0000256" key="1">
    <source>
        <dbReference type="SAM" id="MobiDB-lite"/>
    </source>
</evidence>
<accession>A0ABN7XKL8</accession>
<evidence type="ECO:0000313" key="2">
    <source>
        <dbReference type="EMBL" id="CAG8854893.1"/>
    </source>
</evidence>
<protein>
    <submittedName>
        <fullName evidence="2">43047_t:CDS:1</fullName>
    </submittedName>
</protein>
<name>A0ABN7XKL8_GIGMA</name>
<feature type="non-terminal residue" evidence="2">
    <location>
        <position position="45"/>
    </location>
</feature>
<gene>
    <name evidence="2" type="ORF">GMARGA_LOCUS43714</name>
</gene>
<feature type="region of interest" description="Disordered" evidence="1">
    <location>
        <begin position="1"/>
        <end position="27"/>
    </location>
</feature>
<dbReference type="EMBL" id="CAJVQB010143725">
    <property type="protein sequence ID" value="CAG8854893.1"/>
    <property type="molecule type" value="Genomic_DNA"/>
</dbReference>
<organism evidence="2 3">
    <name type="scientific">Gigaspora margarita</name>
    <dbReference type="NCBI Taxonomy" id="4874"/>
    <lineage>
        <taxon>Eukaryota</taxon>
        <taxon>Fungi</taxon>
        <taxon>Fungi incertae sedis</taxon>
        <taxon>Mucoromycota</taxon>
        <taxon>Glomeromycotina</taxon>
        <taxon>Glomeromycetes</taxon>
        <taxon>Diversisporales</taxon>
        <taxon>Gigasporaceae</taxon>
        <taxon>Gigaspora</taxon>
    </lineage>
</organism>